<dbReference type="PANTHER" id="PTHR30349:SF77">
    <property type="entry name" value="TYROSINE RECOMBINASE XERC"/>
    <property type="match status" value="1"/>
</dbReference>
<comment type="subcellular location">
    <subcellularLocation>
        <location evidence="1">Cytoplasm</location>
    </subcellularLocation>
</comment>
<keyword evidence="5" id="KW-0229">DNA integration</keyword>
<dbReference type="Pfam" id="PF02899">
    <property type="entry name" value="Phage_int_SAM_1"/>
    <property type="match status" value="1"/>
</dbReference>
<dbReference type="EMBL" id="CASHTH010000626">
    <property type="protein sequence ID" value="CAI8005651.1"/>
    <property type="molecule type" value="Genomic_DNA"/>
</dbReference>
<proteinExistence type="inferred from homology"/>
<evidence type="ECO:0000256" key="2">
    <source>
        <dbReference type="ARBA" id="ARBA00022490"/>
    </source>
</evidence>
<dbReference type="PANTHER" id="PTHR30349">
    <property type="entry name" value="PHAGE INTEGRASE-RELATED"/>
    <property type="match status" value="1"/>
</dbReference>
<feature type="domain" description="Core-binding (CB)" evidence="10">
    <location>
        <begin position="1"/>
        <end position="86"/>
    </location>
</feature>
<dbReference type="HAMAP" id="MF_01808">
    <property type="entry name" value="Recomb_XerC_XerD"/>
    <property type="match status" value="1"/>
</dbReference>
<evidence type="ECO:0000256" key="8">
    <source>
        <dbReference type="ARBA" id="ARBA00023306"/>
    </source>
</evidence>
<keyword evidence="4" id="KW-0159">Chromosome partition</keyword>
<dbReference type="SUPFAM" id="SSF47823">
    <property type="entry name" value="lambda integrase-like, N-terminal domain"/>
    <property type="match status" value="1"/>
</dbReference>
<dbReference type="CDD" id="cd00798">
    <property type="entry name" value="INT_XerDC_C"/>
    <property type="match status" value="1"/>
</dbReference>
<dbReference type="PROSITE" id="PS51898">
    <property type="entry name" value="TYR_RECOMBINASE"/>
    <property type="match status" value="1"/>
</dbReference>
<dbReference type="InterPro" id="IPR023009">
    <property type="entry name" value="Tyrosine_recombinase_XerC/XerD"/>
</dbReference>
<keyword evidence="8" id="KW-0131">Cell cycle</keyword>
<evidence type="ECO:0000313" key="11">
    <source>
        <dbReference type="EMBL" id="CAI8005651.1"/>
    </source>
</evidence>
<feature type="domain" description="Tyr recombinase" evidence="9">
    <location>
        <begin position="109"/>
        <end position="296"/>
    </location>
</feature>
<sequence>MERFPYYLRGQRGLSENTERVYLADLQAFREFLLKDDLSLRDMDRATLRGYLAWLATPLREGGKGYERVSVSRKLTVLRSFYLFLVQEGMFQSTPVPSGRSFRLKVAKSLPTFLGHKEAERLLDAPDDSTSMGVRDKAILELLYSCGVRLAEIHGMNLPDINFGQRSILVRGKGNKEREALYGVPAETALMRYLNEVRPELDEEAASGEKTDALFLNRYGKRLSRRSIESLVRKHGTAAGTRDEVHPHTLRHTYATHMLEGGADLRVIQELLGHSSPQTTQIYTHITKNEALHAYLAHHPRADEPTASSRPEPEEE</sequence>
<evidence type="ECO:0000256" key="4">
    <source>
        <dbReference type="ARBA" id="ARBA00022829"/>
    </source>
</evidence>
<name>A0AA35W6B5_GEOBA</name>
<organism evidence="11 12">
    <name type="scientific">Geodia barretti</name>
    <name type="common">Barrett's horny sponge</name>
    <dbReference type="NCBI Taxonomy" id="519541"/>
    <lineage>
        <taxon>Eukaryota</taxon>
        <taxon>Metazoa</taxon>
        <taxon>Porifera</taxon>
        <taxon>Demospongiae</taxon>
        <taxon>Heteroscleromorpha</taxon>
        <taxon>Tetractinellida</taxon>
        <taxon>Astrophorina</taxon>
        <taxon>Geodiidae</taxon>
        <taxon>Geodia</taxon>
    </lineage>
</organism>
<dbReference type="InterPro" id="IPR050090">
    <property type="entry name" value="Tyrosine_recombinase_XerCD"/>
</dbReference>
<evidence type="ECO:0000313" key="12">
    <source>
        <dbReference type="Proteomes" id="UP001174909"/>
    </source>
</evidence>
<dbReference type="InterPro" id="IPR002104">
    <property type="entry name" value="Integrase_catalytic"/>
</dbReference>
<dbReference type="InterPro" id="IPR044068">
    <property type="entry name" value="CB"/>
</dbReference>
<dbReference type="SUPFAM" id="SSF56349">
    <property type="entry name" value="DNA breaking-rejoining enzymes"/>
    <property type="match status" value="1"/>
</dbReference>
<keyword evidence="6" id="KW-0238">DNA-binding</keyword>
<dbReference type="Gene3D" id="1.10.150.130">
    <property type="match status" value="1"/>
</dbReference>
<evidence type="ECO:0000256" key="1">
    <source>
        <dbReference type="ARBA" id="ARBA00004496"/>
    </source>
</evidence>
<dbReference type="InterPro" id="IPR010998">
    <property type="entry name" value="Integrase_recombinase_N"/>
</dbReference>
<evidence type="ECO:0000256" key="3">
    <source>
        <dbReference type="ARBA" id="ARBA00022618"/>
    </source>
</evidence>
<evidence type="ECO:0000256" key="7">
    <source>
        <dbReference type="ARBA" id="ARBA00023172"/>
    </source>
</evidence>
<dbReference type="GO" id="GO:0007059">
    <property type="term" value="P:chromosome segregation"/>
    <property type="evidence" value="ECO:0007669"/>
    <property type="project" value="UniProtKB-KW"/>
</dbReference>
<keyword evidence="2" id="KW-0963">Cytoplasm</keyword>
<dbReference type="PROSITE" id="PS51900">
    <property type="entry name" value="CB"/>
    <property type="match status" value="1"/>
</dbReference>
<dbReference type="GO" id="GO:0005737">
    <property type="term" value="C:cytoplasm"/>
    <property type="evidence" value="ECO:0007669"/>
    <property type="project" value="UniProtKB-SubCell"/>
</dbReference>
<dbReference type="AlphaFoldDB" id="A0AA35W6B5"/>
<dbReference type="GO" id="GO:0003677">
    <property type="term" value="F:DNA binding"/>
    <property type="evidence" value="ECO:0007669"/>
    <property type="project" value="UniProtKB-KW"/>
</dbReference>
<evidence type="ECO:0000259" key="10">
    <source>
        <dbReference type="PROSITE" id="PS51900"/>
    </source>
</evidence>
<comment type="caution">
    <text evidence="11">The sequence shown here is derived from an EMBL/GenBank/DDBJ whole genome shotgun (WGS) entry which is preliminary data.</text>
</comment>
<evidence type="ECO:0000256" key="5">
    <source>
        <dbReference type="ARBA" id="ARBA00022908"/>
    </source>
</evidence>
<dbReference type="InterPro" id="IPR004107">
    <property type="entry name" value="Integrase_SAM-like_N"/>
</dbReference>
<reference evidence="11" key="1">
    <citation type="submission" date="2023-03" db="EMBL/GenBank/DDBJ databases">
        <authorList>
            <person name="Steffen K."/>
            <person name="Cardenas P."/>
        </authorList>
    </citation>
    <scope>NUCLEOTIDE SEQUENCE</scope>
</reference>
<keyword evidence="3" id="KW-0132">Cell division</keyword>
<keyword evidence="12" id="KW-1185">Reference proteome</keyword>
<dbReference type="GO" id="GO:0006310">
    <property type="term" value="P:DNA recombination"/>
    <property type="evidence" value="ECO:0007669"/>
    <property type="project" value="UniProtKB-KW"/>
</dbReference>
<evidence type="ECO:0000259" key="9">
    <source>
        <dbReference type="PROSITE" id="PS51898"/>
    </source>
</evidence>
<dbReference type="InterPro" id="IPR011010">
    <property type="entry name" value="DNA_brk_join_enz"/>
</dbReference>
<evidence type="ECO:0000256" key="6">
    <source>
        <dbReference type="ARBA" id="ARBA00023125"/>
    </source>
</evidence>
<gene>
    <name evidence="11" type="ORF">GBAR_LOCUS4342</name>
</gene>
<dbReference type="GO" id="GO:0051301">
    <property type="term" value="P:cell division"/>
    <property type="evidence" value="ECO:0007669"/>
    <property type="project" value="UniProtKB-KW"/>
</dbReference>
<dbReference type="Proteomes" id="UP001174909">
    <property type="component" value="Unassembled WGS sequence"/>
</dbReference>
<accession>A0AA35W6B5</accession>
<protein>
    <submittedName>
        <fullName evidence="11">Tyrosine recombinase XerC</fullName>
    </submittedName>
</protein>
<dbReference type="Gene3D" id="1.10.443.10">
    <property type="entry name" value="Intergrase catalytic core"/>
    <property type="match status" value="1"/>
</dbReference>
<dbReference type="InterPro" id="IPR013762">
    <property type="entry name" value="Integrase-like_cat_sf"/>
</dbReference>
<keyword evidence="7" id="KW-0233">DNA recombination</keyword>
<dbReference type="GO" id="GO:0015074">
    <property type="term" value="P:DNA integration"/>
    <property type="evidence" value="ECO:0007669"/>
    <property type="project" value="UniProtKB-KW"/>
</dbReference>
<dbReference type="Pfam" id="PF00589">
    <property type="entry name" value="Phage_integrase"/>
    <property type="match status" value="1"/>
</dbReference>